<dbReference type="Gene3D" id="3.40.190.10">
    <property type="entry name" value="Periplasmic binding protein-like II"/>
    <property type="match status" value="1"/>
</dbReference>
<feature type="chain" id="PRO_5032742599" evidence="4">
    <location>
        <begin position="23"/>
        <end position="481"/>
    </location>
</feature>
<protein>
    <submittedName>
        <fullName evidence="5">Multiple sugar transport system substrate-binding protein</fullName>
    </submittedName>
</protein>
<keyword evidence="3 4" id="KW-0732">Signal</keyword>
<dbReference type="PANTHER" id="PTHR43649">
    <property type="entry name" value="ARABINOSE-BINDING PROTEIN-RELATED"/>
    <property type="match status" value="1"/>
</dbReference>
<dbReference type="Proteomes" id="UP000521075">
    <property type="component" value="Unassembled WGS sequence"/>
</dbReference>
<dbReference type="RefSeq" id="WP_179700277.1">
    <property type="nucleotide sequence ID" value="NZ_BAAAHA010000004.1"/>
</dbReference>
<dbReference type="EMBL" id="JACCHJ010000001">
    <property type="protein sequence ID" value="NYK09283.1"/>
    <property type="molecule type" value="Genomic_DNA"/>
</dbReference>
<dbReference type="InterPro" id="IPR050490">
    <property type="entry name" value="Bact_solute-bd_prot1"/>
</dbReference>
<keyword evidence="6" id="KW-1185">Reference proteome</keyword>
<evidence type="ECO:0000256" key="1">
    <source>
        <dbReference type="ARBA" id="ARBA00008520"/>
    </source>
</evidence>
<evidence type="ECO:0000313" key="5">
    <source>
        <dbReference type="EMBL" id="NYK09283.1"/>
    </source>
</evidence>
<dbReference type="InterPro" id="IPR006059">
    <property type="entry name" value="SBP"/>
</dbReference>
<sequence>MHTKPRSAALRTLGVLATVATAAVTLAGCSSSGDDASGKTVITLAGPNQWNNEAGTFGKPWEDLIARFEKAEPDIEVKTTVLPIASFSDTLSTQLSAGTAPELIFAQAPHTPEQIVSLDKYLAEPNPFVKGNTKWQDIFNPATFGDANRNVKGKLEFIPFNLVTAGLFYNEDALKKAGVTAPVESIGDLTKACTKLSDAGYSGLAMDNGSLGTGWTSETILNNLLAKYFDAWNKYDTAGNPGTADESLSQKSLARAVLTGELDATKTPEVAEAAKLLKDVYDNCATKNWSGTAASATFVGGQEFLAGKAATAWGTSFASTNLSDVKWGWSTMPFPTVTKDDTSLASGDGARFGASAGGTSYMIPATTKGKKLDAAVKFLQYVSSPEGGTQWIKDTDAIPATTGTEPSKAVANLTTGDWAKPSQIGVSALISKAEAGKNLWDGYLLGTKTLDQQLTFLESVWKDAAHEGVQAAGWTEDWTKN</sequence>
<dbReference type="GO" id="GO:0055085">
    <property type="term" value="P:transmembrane transport"/>
    <property type="evidence" value="ECO:0007669"/>
    <property type="project" value="InterPro"/>
</dbReference>
<keyword evidence="5" id="KW-0762">Sugar transport</keyword>
<dbReference type="PROSITE" id="PS01037">
    <property type="entry name" value="SBP_BACTERIAL_1"/>
    <property type="match status" value="1"/>
</dbReference>
<accession>A0A853DNT8</accession>
<evidence type="ECO:0000256" key="4">
    <source>
        <dbReference type="SAM" id="SignalP"/>
    </source>
</evidence>
<evidence type="ECO:0000256" key="3">
    <source>
        <dbReference type="ARBA" id="ARBA00022729"/>
    </source>
</evidence>
<evidence type="ECO:0000256" key="2">
    <source>
        <dbReference type="ARBA" id="ARBA00022448"/>
    </source>
</evidence>
<gene>
    <name evidence="5" type="ORF">HNR14_001164</name>
</gene>
<evidence type="ECO:0000313" key="6">
    <source>
        <dbReference type="Proteomes" id="UP000521075"/>
    </source>
</evidence>
<dbReference type="Pfam" id="PF01547">
    <property type="entry name" value="SBP_bac_1"/>
    <property type="match status" value="1"/>
</dbReference>
<dbReference type="SUPFAM" id="SSF53850">
    <property type="entry name" value="Periplasmic binding protein-like II"/>
    <property type="match status" value="1"/>
</dbReference>
<name>A0A853DNT8_9MICO</name>
<comment type="caution">
    <text evidence="5">The sequence shown here is derived from an EMBL/GenBank/DDBJ whole genome shotgun (WGS) entry which is preliminary data.</text>
</comment>
<comment type="similarity">
    <text evidence="1">Belongs to the bacterial solute-binding protein 1 family.</text>
</comment>
<organism evidence="5 6">
    <name type="scientific">Leifsonia naganoensis</name>
    <dbReference type="NCBI Taxonomy" id="150025"/>
    <lineage>
        <taxon>Bacteria</taxon>
        <taxon>Bacillati</taxon>
        <taxon>Actinomycetota</taxon>
        <taxon>Actinomycetes</taxon>
        <taxon>Micrococcales</taxon>
        <taxon>Microbacteriaceae</taxon>
        <taxon>Leifsonia</taxon>
    </lineage>
</organism>
<keyword evidence="2" id="KW-0813">Transport</keyword>
<dbReference type="InterPro" id="IPR006061">
    <property type="entry name" value="SBP_1_CS"/>
</dbReference>
<dbReference type="PROSITE" id="PS51257">
    <property type="entry name" value="PROKAR_LIPOPROTEIN"/>
    <property type="match status" value="1"/>
</dbReference>
<proteinExistence type="inferred from homology"/>
<feature type="signal peptide" evidence="4">
    <location>
        <begin position="1"/>
        <end position="22"/>
    </location>
</feature>
<dbReference type="AlphaFoldDB" id="A0A853DNT8"/>
<reference evidence="5 6" key="1">
    <citation type="submission" date="2020-07" db="EMBL/GenBank/DDBJ databases">
        <title>Sequencing the genomes of 1000 actinobacteria strains.</title>
        <authorList>
            <person name="Klenk H.-P."/>
        </authorList>
    </citation>
    <scope>NUCLEOTIDE SEQUENCE [LARGE SCALE GENOMIC DNA]</scope>
    <source>
        <strain evidence="5 6">DSM 15166</strain>
    </source>
</reference>